<sequence length="205" mass="22715">MTFGGGLVGGDIIDLEIHLGNHCAALLTSQESTKVYRCQNGAESQQNVTYTLSGSSFLAILPDPVVCFADARFRQTQRVYMPHSGSLVLLDWLTAGRMALDELCEVHKTRELVFRDNQQLADSPHQTVQNAMRNFQVLGQRLATDVICSYSPLETVVKGKTLTGCYLRFVAVSTVLFFVQGFSVVREITNTLTDVLGGNPYRNKY</sequence>
<comment type="similarity">
    <text evidence="1">Belongs to the UreD family.</text>
</comment>
<dbReference type="AlphaFoldDB" id="A0ABD0LBW1"/>
<evidence type="ECO:0000313" key="4">
    <source>
        <dbReference type="Proteomes" id="UP001519460"/>
    </source>
</evidence>
<protein>
    <recommendedName>
        <fullName evidence="5">Urease accessory protein UreD</fullName>
    </recommendedName>
</protein>
<dbReference type="PANTHER" id="PTHR33643">
    <property type="entry name" value="UREASE ACCESSORY PROTEIN D"/>
    <property type="match status" value="1"/>
</dbReference>
<dbReference type="EMBL" id="JACVVK020000064">
    <property type="protein sequence ID" value="KAK7496753.1"/>
    <property type="molecule type" value="Genomic_DNA"/>
</dbReference>
<dbReference type="Proteomes" id="UP001519460">
    <property type="component" value="Unassembled WGS sequence"/>
</dbReference>
<comment type="caution">
    <text evidence="3">The sequence shown here is derived from an EMBL/GenBank/DDBJ whole genome shotgun (WGS) entry which is preliminary data.</text>
</comment>
<dbReference type="Pfam" id="PF01774">
    <property type="entry name" value="UreD"/>
    <property type="match status" value="1"/>
</dbReference>
<proteinExistence type="inferred from homology"/>
<keyword evidence="2" id="KW-0143">Chaperone</keyword>
<evidence type="ECO:0000256" key="1">
    <source>
        <dbReference type="ARBA" id="ARBA00007177"/>
    </source>
</evidence>
<evidence type="ECO:0000313" key="3">
    <source>
        <dbReference type="EMBL" id="KAK7496753.1"/>
    </source>
</evidence>
<gene>
    <name evidence="3" type="ORF">BaRGS_00011962</name>
</gene>
<evidence type="ECO:0000256" key="2">
    <source>
        <dbReference type="ARBA" id="ARBA00023186"/>
    </source>
</evidence>
<accession>A0ABD0LBW1</accession>
<name>A0ABD0LBW1_9CAEN</name>
<reference evidence="3 4" key="1">
    <citation type="journal article" date="2023" name="Sci. Data">
        <title>Genome assembly of the Korean intertidal mud-creeper Batillaria attramentaria.</title>
        <authorList>
            <person name="Patra A.K."/>
            <person name="Ho P.T."/>
            <person name="Jun S."/>
            <person name="Lee S.J."/>
            <person name="Kim Y."/>
            <person name="Won Y.J."/>
        </authorList>
    </citation>
    <scope>NUCLEOTIDE SEQUENCE [LARGE SCALE GENOMIC DNA]</scope>
    <source>
        <strain evidence="3">Wonlab-2016</strain>
    </source>
</reference>
<keyword evidence="4" id="KW-1185">Reference proteome</keyword>
<organism evidence="3 4">
    <name type="scientific">Batillaria attramentaria</name>
    <dbReference type="NCBI Taxonomy" id="370345"/>
    <lineage>
        <taxon>Eukaryota</taxon>
        <taxon>Metazoa</taxon>
        <taxon>Spiralia</taxon>
        <taxon>Lophotrochozoa</taxon>
        <taxon>Mollusca</taxon>
        <taxon>Gastropoda</taxon>
        <taxon>Caenogastropoda</taxon>
        <taxon>Sorbeoconcha</taxon>
        <taxon>Cerithioidea</taxon>
        <taxon>Batillariidae</taxon>
        <taxon>Batillaria</taxon>
    </lineage>
</organism>
<dbReference type="PANTHER" id="PTHR33643:SF1">
    <property type="entry name" value="UREASE ACCESSORY PROTEIN D"/>
    <property type="match status" value="1"/>
</dbReference>
<evidence type="ECO:0008006" key="5">
    <source>
        <dbReference type="Google" id="ProtNLM"/>
    </source>
</evidence>
<dbReference type="InterPro" id="IPR002669">
    <property type="entry name" value="UreD"/>
</dbReference>